<feature type="binding site" evidence="10">
    <location>
        <position position="256"/>
    </location>
    <ligand>
        <name>beta-D-galactose</name>
        <dbReference type="ChEBI" id="CHEBI:27667"/>
    </ligand>
</feature>
<organism evidence="12 13">
    <name type="scientific">Vibrio gelatinilyticus</name>
    <dbReference type="NCBI Taxonomy" id="2893468"/>
    <lineage>
        <taxon>Bacteria</taxon>
        <taxon>Pseudomonadati</taxon>
        <taxon>Pseudomonadota</taxon>
        <taxon>Gammaproteobacteria</taxon>
        <taxon>Vibrionales</taxon>
        <taxon>Vibrionaceae</taxon>
        <taxon>Vibrio</taxon>
    </lineage>
</organism>
<dbReference type="InterPro" id="IPR008183">
    <property type="entry name" value="Aldose_1/G6P_1-epimerase"/>
</dbReference>
<evidence type="ECO:0000256" key="10">
    <source>
        <dbReference type="PIRSR" id="PIRSR005096-2"/>
    </source>
</evidence>
<dbReference type="Pfam" id="PF01263">
    <property type="entry name" value="Aldose_epim"/>
    <property type="match status" value="1"/>
</dbReference>
<evidence type="ECO:0000256" key="7">
    <source>
        <dbReference type="ARBA" id="ARBA00023277"/>
    </source>
</evidence>
<dbReference type="GO" id="GO:0030246">
    <property type="term" value="F:carbohydrate binding"/>
    <property type="evidence" value="ECO:0007669"/>
    <property type="project" value="InterPro"/>
</dbReference>
<dbReference type="PROSITE" id="PS00545">
    <property type="entry name" value="ALDOSE_1_EPIMERASE"/>
    <property type="match status" value="1"/>
</dbReference>
<comment type="pathway">
    <text evidence="2 8">Carbohydrate metabolism; hexose metabolism.</text>
</comment>
<evidence type="ECO:0000256" key="9">
    <source>
        <dbReference type="PIRSR" id="PIRSR005096-1"/>
    </source>
</evidence>
<dbReference type="NCBIfam" id="TIGR02636">
    <property type="entry name" value="galM_Leloir"/>
    <property type="match status" value="1"/>
</dbReference>
<dbReference type="GO" id="GO:0033499">
    <property type="term" value="P:galactose catabolic process via UDP-galactose, Leloir pathway"/>
    <property type="evidence" value="ECO:0007669"/>
    <property type="project" value="TreeGrafter"/>
</dbReference>
<evidence type="ECO:0000256" key="3">
    <source>
        <dbReference type="ARBA" id="ARBA00006206"/>
    </source>
</evidence>
<evidence type="ECO:0000256" key="11">
    <source>
        <dbReference type="PIRSR" id="PIRSR005096-3"/>
    </source>
</evidence>
<dbReference type="InterPro" id="IPR011013">
    <property type="entry name" value="Gal_mutarotase_sf_dom"/>
</dbReference>
<keyword evidence="6 8" id="KW-0413">Isomerase</keyword>
<dbReference type="CDD" id="cd09019">
    <property type="entry name" value="galactose_mutarotase_like"/>
    <property type="match status" value="1"/>
</dbReference>
<dbReference type="PIRSF" id="PIRSF005096">
    <property type="entry name" value="GALM"/>
    <property type="match status" value="1"/>
</dbReference>
<comment type="caution">
    <text evidence="12">The sequence shown here is derived from an EMBL/GenBank/DDBJ whole genome shotgun (WGS) entry which is preliminary data.</text>
</comment>
<name>A0A9X1W7L9_9VIBR</name>
<dbReference type="InterPro" id="IPR047215">
    <property type="entry name" value="Galactose_mutarotase-like"/>
</dbReference>
<comment type="similarity">
    <text evidence="3 8">Belongs to the aldose epimerase family.</text>
</comment>
<evidence type="ECO:0000313" key="12">
    <source>
        <dbReference type="EMBL" id="MCJ2375772.1"/>
    </source>
</evidence>
<evidence type="ECO:0000256" key="1">
    <source>
        <dbReference type="ARBA" id="ARBA00001614"/>
    </source>
</evidence>
<keyword evidence="13" id="KW-1185">Reference proteome</keyword>
<accession>A0A9X1W7L9</accession>
<evidence type="ECO:0000256" key="5">
    <source>
        <dbReference type="ARBA" id="ARBA00014165"/>
    </source>
</evidence>
<evidence type="ECO:0000256" key="8">
    <source>
        <dbReference type="PIRNR" id="PIRNR005096"/>
    </source>
</evidence>
<dbReference type="GO" id="GO:0004034">
    <property type="term" value="F:aldose 1-epimerase activity"/>
    <property type="evidence" value="ECO:0007669"/>
    <property type="project" value="UniProtKB-EC"/>
</dbReference>
<dbReference type="PANTHER" id="PTHR10091:SF0">
    <property type="entry name" value="GALACTOSE MUTAROTASE"/>
    <property type="match status" value="1"/>
</dbReference>
<feature type="active site" description="Proton donor" evidence="9">
    <location>
        <position position="184"/>
    </location>
</feature>
<dbReference type="InterPro" id="IPR015443">
    <property type="entry name" value="Aldose_1-epimerase"/>
</dbReference>
<dbReference type="Proteomes" id="UP001139488">
    <property type="component" value="Unassembled WGS sequence"/>
</dbReference>
<comment type="catalytic activity">
    <reaction evidence="1 8">
        <text>alpha-D-glucose = beta-D-glucose</text>
        <dbReference type="Rhea" id="RHEA:10264"/>
        <dbReference type="ChEBI" id="CHEBI:15903"/>
        <dbReference type="ChEBI" id="CHEBI:17925"/>
        <dbReference type="EC" id="5.1.3.3"/>
    </reaction>
</comment>
<reference evidence="12" key="1">
    <citation type="submission" date="2021-11" db="EMBL/GenBank/DDBJ databases">
        <title>Vibrio ZSDE26 sp. nov. and Vibrio ZSDZ34 sp. nov., isolated from coastal seawater in Qingdao.</title>
        <authorList>
            <person name="Zhang P."/>
        </authorList>
    </citation>
    <scope>NUCLEOTIDE SEQUENCE</scope>
    <source>
        <strain evidence="12">ZSDZ34</strain>
    </source>
</reference>
<evidence type="ECO:0000256" key="2">
    <source>
        <dbReference type="ARBA" id="ARBA00005028"/>
    </source>
</evidence>
<evidence type="ECO:0000256" key="6">
    <source>
        <dbReference type="ARBA" id="ARBA00023235"/>
    </source>
</evidence>
<keyword evidence="7 8" id="KW-0119">Carbohydrate metabolism</keyword>
<feature type="active site" description="Proton acceptor" evidence="9">
    <location>
        <position position="320"/>
    </location>
</feature>
<dbReference type="PANTHER" id="PTHR10091">
    <property type="entry name" value="ALDOSE-1-EPIMERASE"/>
    <property type="match status" value="1"/>
</dbReference>
<feature type="binding site" evidence="11">
    <location>
        <begin position="87"/>
        <end position="88"/>
    </location>
    <ligand>
        <name>beta-D-galactose</name>
        <dbReference type="ChEBI" id="CHEBI:27667"/>
    </ligand>
</feature>
<dbReference type="GO" id="GO:0005737">
    <property type="term" value="C:cytoplasm"/>
    <property type="evidence" value="ECO:0007669"/>
    <property type="project" value="TreeGrafter"/>
</dbReference>
<dbReference type="NCBIfam" id="NF008277">
    <property type="entry name" value="PRK11055.1"/>
    <property type="match status" value="1"/>
</dbReference>
<dbReference type="RefSeq" id="WP_244355132.1">
    <property type="nucleotide sequence ID" value="NZ_JAJNNZ010000002.1"/>
</dbReference>
<proteinExistence type="inferred from homology"/>
<dbReference type="EC" id="5.1.3.3" evidence="4 8"/>
<dbReference type="InterPro" id="IPR014718">
    <property type="entry name" value="GH-type_carb-bd"/>
</dbReference>
<dbReference type="AlphaFoldDB" id="A0A9X1W7L9"/>
<dbReference type="EMBL" id="JAJNNZ010000002">
    <property type="protein sequence ID" value="MCJ2375772.1"/>
    <property type="molecule type" value="Genomic_DNA"/>
</dbReference>
<dbReference type="InterPro" id="IPR018052">
    <property type="entry name" value="Ald1_epimerase_CS"/>
</dbReference>
<gene>
    <name evidence="12" type="primary">galM</name>
    <name evidence="12" type="ORF">LNL84_02890</name>
</gene>
<protein>
    <recommendedName>
        <fullName evidence="5 8">Aldose 1-epimerase</fullName>
        <ecNumber evidence="4 8">5.1.3.3</ecNumber>
    </recommendedName>
</protein>
<dbReference type="SUPFAM" id="SSF74650">
    <property type="entry name" value="Galactose mutarotase-like"/>
    <property type="match status" value="1"/>
</dbReference>
<sequence>MNQSIVESNTKDVAPDGMPVNFFTLENAYGMRISVMDFGATWVSCTLPVTKGDGSKEQREVLLGCSTLKDYLNQQSYQGATVGRYANRIAGAKYYHNGALTELSSNQQGNCLHGGVDGFDKRRWRVSEHGRQFIVLELHSFDGDQGFPGNLDVSVRYELTDDNEVRIEYFARTDKATPINLTNHAYFNLLGAERGETCKEHILSINAHQYLPTNASGIPLSGPVSVERTSFDFRVPKLVTEDWLADEQQQAANGYDHSFILARSCEQGDCAASVTSPDGLVTMKLYTTKPAVQLYTGNWLAGTPNRQHGEYQNYAGLALETQFLPDSPNHPEWGQPSCFFEPGEEYVHMTCYQFELAQN</sequence>
<evidence type="ECO:0000313" key="13">
    <source>
        <dbReference type="Proteomes" id="UP001139488"/>
    </source>
</evidence>
<feature type="binding site" evidence="11">
    <location>
        <begin position="184"/>
        <end position="186"/>
    </location>
    <ligand>
        <name>beta-D-galactose</name>
        <dbReference type="ChEBI" id="CHEBI:27667"/>
    </ligand>
</feature>
<dbReference type="GO" id="GO:0006006">
    <property type="term" value="P:glucose metabolic process"/>
    <property type="evidence" value="ECO:0007669"/>
    <property type="project" value="TreeGrafter"/>
</dbReference>
<evidence type="ECO:0000256" key="4">
    <source>
        <dbReference type="ARBA" id="ARBA00013185"/>
    </source>
</evidence>
<dbReference type="Gene3D" id="2.70.98.10">
    <property type="match status" value="1"/>
</dbReference>
<dbReference type="InterPro" id="IPR013458">
    <property type="entry name" value="Ald_epimerase_bac"/>
</dbReference>